<dbReference type="GO" id="GO:0009116">
    <property type="term" value="P:nucleoside metabolic process"/>
    <property type="evidence" value="ECO:0007669"/>
    <property type="project" value="InterPro"/>
</dbReference>
<sequence>MDTPIRKVSLLFAMEEEARPVIDALGLSADSRLHDRDLPFVTYRGESAGLAISATVSGHDHRYAVDNIGPVAATLMAYTTVDHFTPDLVISAGTAGGFSARSADIGTVYLSDDRFVFHDRLVPLPGFDESAVGHYPAFNVRRMASALQLPTGVVSSGSSLQKHPRDVEVIEQFGAVAKEMEAAAVAWVCMLKNTPLVAVKSITNLLDEPGTSEEQFLRNLATASQSLQKQLLRVLQYLPGKTLAQLSGHES</sequence>
<feature type="domain" description="Nucleoside phosphorylase" evidence="1">
    <location>
        <begin position="10"/>
        <end position="235"/>
    </location>
</feature>
<dbReference type="STRING" id="260552.Mag101_12680"/>
<dbReference type="GO" id="GO:0008930">
    <property type="term" value="F:methylthioadenosine nucleosidase activity"/>
    <property type="evidence" value="ECO:0007669"/>
    <property type="project" value="InterPro"/>
</dbReference>
<dbReference type="InterPro" id="IPR000845">
    <property type="entry name" value="Nucleoside_phosphorylase_d"/>
</dbReference>
<evidence type="ECO:0000313" key="3">
    <source>
        <dbReference type="Proteomes" id="UP000188219"/>
    </source>
</evidence>
<dbReference type="PANTHER" id="PTHR46994">
    <property type="entry name" value="5'-METHYLTHIOADENOSINE/S-ADENOSYLHOMOCYSTEINE NUCLEOSIDASE 1"/>
    <property type="match status" value="1"/>
</dbReference>
<organism evidence="2 3">
    <name type="scientific">Microbulbifer agarilyticus</name>
    <dbReference type="NCBI Taxonomy" id="260552"/>
    <lineage>
        <taxon>Bacteria</taxon>
        <taxon>Pseudomonadati</taxon>
        <taxon>Pseudomonadota</taxon>
        <taxon>Gammaproteobacteria</taxon>
        <taxon>Cellvibrionales</taxon>
        <taxon>Microbulbiferaceae</taxon>
        <taxon>Microbulbifer</taxon>
    </lineage>
</organism>
<reference evidence="2" key="1">
    <citation type="submission" date="2017-02" db="EMBL/GenBank/DDBJ databases">
        <title>Genome of Microbulbifer agarilyticus GP101.</title>
        <authorList>
            <person name="Jung J."/>
            <person name="Bae S.S."/>
            <person name="Baek K."/>
        </authorList>
    </citation>
    <scope>NUCLEOTIDE SEQUENCE [LARGE SCALE GENOMIC DNA]</scope>
    <source>
        <strain evidence="2">GP101</strain>
    </source>
</reference>
<keyword evidence="3" id="KW-1185">Reference proteome</keyword>
<gene>
    <name evidence="2" type="ORF">Mag101_12680</name>
</gene>
<dbReference type="EMBL" id="CP019650">
    <property type="protein sequence ID" value="AQQ69561.1"/>
    <property type="molecule type" value="Genomic_DNA"/>
</dbReference>
<proteinExistence type="predicted"/>
<dbReference type="Gene3D" id="3.40.50.1580">
    <property type="entry name" value="Nucleoside phosphorylase domain"/>
    <property type="match status" value="1"/>
</dbReference>
<dbReference type="KEGG" id="maga:Mag101_12680"/>
<dbReference type="Proteomes" id="UP000188219">
    <property type="component" value="Chromosome"/>
</dbReference>
<dbReference type="eggNOG" id="COG0775">
    <property type="taxonomic scope" value="Bacteria"/>
</dbReference>
<dbReference type="AlphaFoldDB" id="A0A1Q2MA38"/>
<dbReference type="Pfam" id="PF01048">
    <property type="entry name" value="PNP_UDP_1"/>
    <property type="match status" value="1"/>
</dbReference>
<accession>A0A1Q2MA38</accession>
<evidence type="ECO:0000313" key="2">
    <source>
        <dbReference type="EMBL" id="AQQ69561.1"/>
    </source>
</evidence>
<dbReference type="InterPro" id="IPR035994">
    <property type="entry name" value="Nucleoside_phosphorylase_sf"/>
</dbReference>
<dbReference type="SUPFAM" id="SSF53167">
    <property type="entry name" value="Purine and uridine phosphorylases"/>
    <property type="match status" value="1"/>
</dbReference>
<dbReference type="InterPro" id="IPR044580">
    <property type="entry name" value="MTAN"/>
</dbReference>
<name>A0A1Q2MA38_9GAMM</name>
<protein>
    <recommendedName>
        <fullName evidence="1">Nucleoside phosphorylase domain-containing protein</fullName>
    </recommendedName>
</protein>
<dbReference type="PANTHER" id="PTHR46994:SF1">
    <property type="entry name" value="5'-METHYLTHIOADENOSINE NUCLEOSIDASE"/>
    <property type="match status" value="1"/>
</dbReference>
<dbReference type="CDD" id="cd09008">
    <property type="entry name" value="MTAN"/>
    <property type="match status" value="1"/>
</dbReference>
<dbReference type="GO" id="GO:0019509">
    <property type="term" value="P:L-methionine salvage from methylthioadenosine"/>
    <property type="evidence" value="ECO:0007669"/>
    <property type="project" value="InterPro"/>
</dbReference>
<evidence type="ECO:0000259" key="1">
    <source>
        <dbReference type="Pfam" id="PF01048"/>
    </source>
</evidence>